<dbReference type="Pfam" id="PF05649">
    <property type="entry name" value="Peptidase_M13_N"/>
    <property type="match status" value="1"/>
</dbReference>
<dbReference type="Gene3D" id="1.10.1380.10">
    <property type="entry name" value="Neutral endopeptidase , domain2"/>
    <property type="match status" value="1"/>
</dbReference>
<evidence type="ECO:0000256" key="2">
    <source>
        <dbReference type="ARBA" id="ARBA00007357"/>
    </source>
</evidence>
<organism evidence="4 5">
    <name type="scientific">Parthenolecanium corni</name>
    <dbReference type="NCBI Taxonomy" id="536013"/>
    <lineage>
        <taxon>Eukaryota</taxon>
        <taxon>Metazoa</taxon>
        <taxon>Ecdysozoa</taxon>
        <taxon>Arthropoda</taxon>
        <taxon>Hexapoda</taxon>
        <taxon>Insecta</taxon>
        <taxon>Pterygota</taxon>
        <taxon>Neoptera</taxon>
        <taxon>Paraneoptera</taxon>
        <taxon>Hemiptera</taxon>
        <taxon>Sternorrhyncha</taxon>
        <taxon>Coccoidea</taxon>
        <taxon>Coccidae</taxon>
        <taxon>Parthenolecanium</taxon>
    </lineage>
</organism>
<dbReference type="Gene3D" id="3.40.390.10">
    <property type="entry name" value="Collagenase (Catalytic Domain)"/>
    <property type="match status" value="1"/>
</dbReference>
<dbReference type="PANTHER" id="PTHR11733:SF167">
    <property type="entry name" value="FI17812P1-RELATED"/>
    <property type="match status" value="1"/>
</dbReference>
<accession>A0AAN9Y3X5</accession>
<dbReference type="SUPFAM" id="SSF55486">
    <property type="entry name" value="Metalloproteases ('zincins'), catalytic domain"/>
    <property type="match status" value="1"/>
</dbReference>
<evidence type="ECO:0000259" key="3">
    <source>
        <dbReference type="Pfam" id="PF05649"/>
    </source>
</evidence>
<evidence type="ECO:0000256" key="1">
    <source>
        <dbReference type="ARBA" id="ARBA00004401"/>
    </source>
</evidence>
<dbReference type="GO" id="GO:0004222">
    <property type="term" value="F:metalloendopeptidase activity"/>
    <property type="evidence" value="ECO:0007669"/>
    <property type="project" value="InterPro"/>
</dbReference>
<feature type="domain" description="Peptidase M13 N-terminal" evidence="3">
    <location>
        <begin position="34"/>
        <end position="237"/>
    </location>
</feature>
<comment type="subcellular location">
    <subcellularLocation>
        <location evidence="1">Cell membrane</location>
        <topology evidence="1">Single-pass type II membrane protein</topology>
    </subcellularLocation>
</comment>
<protein>
    <recommendedName>
        <fullName evidence="3">Peptidase M13 N-terminal domain-containing protein</fullName>
    </recommendedName>
</protein>
<dbReference type="GO" id="GO:0016485">
    <property type="term" value="P:protein processing"/>
    <property type="evidence" value="ECO:0007669"/>
    <property type="project" value="TreeGrafter"/>
</dbReference>
<keyword evidence="5" id="KW-1185">Reference proteome</keyword>
<comment type="similarity">
    <text evidence="2">Belongs to the peptidase M13 family.</text>
</comment>
<dbReference type="Proteomes" id="UP001367676">
    <property type="component" value="Unassembled WGS sequence"/>
</dbReference>
<dbReference type="InterPro" id="IPR042089">
    <property type="entry name" value="Peptidase_M13_dom_2"/>
</dbReference>
<dbReference type="InterPro" id="IPR024079">
    <property type="entry name" value="MetalloPept_cat_dom_sf"/>
</dbReference>
<dbReference type="EMBL" id="JBBCAQ010000022">
    <property type="protein sequence ID" value="KAK7590986.1"/>
    <property type="molecule type" value="Genomic_DNA"/>
</dbReference>
<dbReference type="InterPro" id="IPR008753">
    <property type="entry name" value="Peptidase_M13_N"/>
</dbReference>
<name>A0AAN9Y3X5_9HEMI</name>
<reference evidence="4 5" key="1">
    <citation type="submission" date="2024-03" db="EMBL/GenBank/DDBJ databases">
        <title>Adaptation during the transition from Ophiocordyceps entomopathogen to insect associate is accompanied by gene loss and intensified selection.</title>
        <authorList>
            <person name="Ward C.M."/>
            <person name="Onetto C.A."/>
            <person name="Borneman A.R."/>
        </authorList>
    </citation>
    <scope>NUCLEOTIDE SEQUENCE [LARGE SCALE GENOMIC DNA]</scope>
    <source>
        <strain evidence="4">AWRI1</strain>
        <tissue evidence="4">Single Adult Female</tissue>
    </source>
</reference>
<dbReference type="AlphaFoldDB" id="A0AAN9Y3X5"/>
<dbReference type="InterPro" id="IPR000718">
    <property type="entry name" value="Peptidase_M13"/>
</dbReference>
<sequence>MTPPGPLMTYGLETVGNHLAMVDLPDVPPFHQNPPDSYDVISTLAKVHRYSPSTTFLFDIDVRSDPQNFKANRITFGPTPSSINAHVKYDNQPKNDFELTTEKIREALVQNITKTVNFVYEKEGLKLNEEQNTKKNGSIQDVANFLIELEQIRNTDRFTSFQAWKYESLASLQDFTEKNLQGGEIQIYWYEYFEALFQGITNFGESERRGGLNWTEVMIMNPAQLLKVLKLLQRTSRHINWMIENIRESLAQIIQQSPWMDGNSKSDALLKLSMITTKVGYFDEKPDLRRIDQFYQNVDGHATLSQNIADSIGFEVALKAYRNLVRDKGLEPFLEPAEFTDERGRQHQHIVDHEQLFTLAYASVSVSNTLDHNAVKNINKYRCKVLVLTA</sequence>
<evidence type="ECO:0000313" key="5">
    <source>
        <dbReference type="Proteomes" id="UP001367676"/>
    </source>
</evidence>
<dbReference type="PANTHER" id="PTHR11733">
    <property type="entry name" value="ZINC METALLOPROTEASE FAMILY M13 NEPRILYSIN-RELATED"/>
    <property type="match status" value="1"/>
</dbReference>
<comment type="caution">
    <text evidence="4">The sequence shown here is derived from an EMBL/GenBank/DDBJ whole genome shotgun (WGS) entry which is preliminary data.</text>
</comment>
<gene>
    <name evidence="4" type="ORF">V9T40_002599</name>
</gene>
<evidence type="ECO:0000313" key="4">
    <source>
        <dbReference type="EMBL" id="KAK7590986.1"/>
    </source>
</evidence>
<dbReference type="GO" id="GO:0005886">
    <property type="term" value="C:plasma membrane"/>
    <property type="evidence" value="ECO:0007669"/>
    <property type="project" value="UniProtKB-SubCell"/>
</dbReference>
<proteinExistence type="inferred from homology"/>